<comment type="caution">
    <text evidence="2">The sequence shown here is derived from an EMBL/GenBank/DDBJ whole genome shotgun (WGS) entry which is preliminary data.</text>
</comment>
<dbReference type="Proteomes" id="UP001341840">
    <property type="component" value="Unassembled WGS sequence"/>
</dbReference>
<name>A0ABU6YGI1_9FABA</name>
<accession>A0ABU6YGI1</accession>
<feature type="compositionally biased region" description="Basic residues" evidence="1">
    <location>
        <begin position="10"/>
        <end position="24"/>
    </location>
</feature>
<feature type="compositionally biased region" description="Basic and acidic residues" evidence="1">
    <location>
        <begin position="25"/>
        <end position="46"/>
    </location>
</feature>
<evidence type="ECO:0000256" key="1">
    <source>
        <dbReference type="SAM" id="MobiDB-lite"/>
    </source>
</evidence>
<organism evidence="2 3">
    <name type="scientific">Stylosanthes scabra</name>
    <dbReference type="NCBI Taxonomy" id="79078"/>
    <lineage>
        <taxon>Eukaryota</taxon>
        <taxon>Viridiplantae</taxon>
        <taxon>Streptophyta</taxon>
        <taxon>Embryophyta</taxon>
        <taxon>Tracheophyta</taxon>
        <taxon>Spermatophyta</taxon>
        <taxon>Magnoliopsida</taxon>
        <taxon>eudicotyledons</taxon>
        <taxon>Gunneridae</taxon>
        <taxon>Pentapetalae</taxon>
        <taxon>rosids</taxon>
        <taxon>fabids</taxon>
        <taxon>Fabales</taxon>
        <taxon>Fabaceae</taxon>
        <taxon>Papilionoideae</taxon>
        <taxon>50 kb inversion clade</taxon>
        <taxon>dalbergioids sensu lato</taxon>
        <taxon>Dalbergieae</taxon>
        <taxon>Pterocarpus clade</taxon>
        <taxon>Stylosanthes</taxon>
    </lineage>
</organism>
<feature type="region of interest" description="Disordered" evidence="1">
    <location>
        <begin position="1"/>
        <end position="46"/>
    </location>
</feature>
<dbReference type="EMBL" id="JASCZI010242087">
    <property type="protein sequence ID" value="MED6209517.1"/>
    <property type="molecule type" value="Genomic_DNA"/>
</dbReference>
<gene>
    <name evidence="2" type="ORF">PIB30_055418</name>
</gene>
<proteinExistence type="predicted"/>
<keyword evidence="3" id="KW-1185">Reference proteome</keyword>
<sequence>MGSKLALQEKRKRSVFVNDRRRRRQSYDSVDHHASHANPKKQEGGGIRSKEKLIEFLCSCCFLCVCCPLAAVCCCCIKIPCRFCHQALRRVWRWASSCGTKTRVFAEYSSFSDIDSDVTSGKVKPSVPGA</sequence>
<evidence type="ECO:0000313" key="2">
    <source>
        <dbReference type="EMBL" id="MED6209517.1"/>
    </source>
</evidence>
<reference evidence="2 3" key="1">
    <citation type="journal article" date="2023" name="Plants (Basel)">
        <title>Bridging the Gap: Combining Genomics and Transcriptomics Approaches to Understand Stylosanthes scabra, an Orphan Legume from the Brazilian Caatinga.</title>
        <authorList>
            <person name="Ferreira-Neto J.R.C."/>
            <person name="da Silva M.D."/>
            <person name="Binneck E."/>
            <person name="de Melo N.F."/>
            <person name="da Silva R.H."/>
            <person name="de Melo A.L.T.M."/>
            <person name="Pandolfi V."/>
            <person name="Bustamante F.O."/>
            <person name="Brasileiro-Vidal A.C."/>
            <person name="Benko-Iseppon A.M."/>
        </authorList>
    </citation>
    <scope>NUCLEOTIDE SEQUENCE [LARGE SCALE GENOMIC DNA]</scope>
    <source>
        <tissue evidence="2">Leaves</tissue>
    </source>
</reference>
<protein>
    <submittedName>
        <fullName evidence="2">Uncharacterized protein</fullName>
    </submittedName>
</protein>
<evidence type="ECO:0000313" key="3">
    <source>
        <dbReference type="Proteomes" id="UP001341840"/>
    </source>
</evidence>